<dbReference type="AlphaFoldDB" id="A0A7X0NH11"/>
<protein>
    <recommendedName>
        <fullName evidence="6">TIGR01777 family protein</fullName>
    </recommendedName>
</protein>
<proteinExistence type="inferred from homology"/>
<feature type="domain" description="NAD-dependent epimerase/dehydratase" evidence="2">
    <location>
        <begin position="4"/>
        <end position="217"/>
    </location>
</feature>
<dbReference type="PANTHER" id="PTHR11092:SF0">
    <property type="entry name" value="EPIMERASE FAMILY PROTEIN SDR39U1"/>
    <property type="match status" value="1"/>
</dbReference>
<sequence length="301" mass="32728">MNYLITGGTGLIGKALTKELAKHASAITVLTRSPKAALNLGLGSNVTFINSLSIENIENQDTVINLAGEPIADKRWSKIQKDKICSSRWNLTEQLVEFIQAANKPPSLFISGSAVGIYGRQNSTEIDETFNNFHEEFTHHVCAKWEAIANQAKSNKTRVALLRTGIVLDKNKGALAKMLLPFKLCLGGKIGNGRQMMSWIHIEDMVAAIVHIQQNNALSGPINITAPNPVSNSSFSADLAKAINRPCLLTTPAPLLNLLLGEMAGLIVYGQNVVPNKLVQNGYNFNYPTLELALDNLLNTK</sequence>
<evidence type="ECO:0000259" key="3">
    <source>
        <dbReference type="Pfam" id="PF08338"/>
    </source>
</evidence>
<accession>A0A7X0NH11</accession>
<dbReference type="InterPro" id="IPR001509">
    <property type="entry name" value="Epimerase_deHydtase"/>
</dbReference>
<evidence type="ECO:0000313" key="5">
    <source>
        <dbReference type="Proteomes" id="UP000537141"/>
    </source>
</evidence>
<dbReference type="EMBL" id="JACHHU010000012">
    <property type="protein sequence ID" value="MBB6543259.1"/>
    <property type="molecule type" value="Genomic_DNA"/>
</dbReference>
<evidence type="ECO:0000259" key="2">
    <source>
        <dbReference type="Pfam" id="PF01370"/>
    </source>
</evidence>
<dbReference type="InterPro" id="IPR010099">
    <property type="entry name" value="SDR39U1"/>
</dbReference>
<dbReference type="PANTHER" id="PTHR11092">
    <property type="entry name" value="SUGAR NUCLEOTIDE EPIMERASE RELATED"/>
    <property type="match status" value="1"/>
</dbReference>
<dbReference type="Gene3D" id="3.40.50.720">
    <property type="entry name" value="NAD(P)-binding Rossmann-like Domain"/>
    <property type="match status" value="1"/>
</dbReference>
<reference evidence="4 5" key="1">
    <citation type="submission" date="2020-08" db="EMBL/GenBank/DDBJ databases">
        <title>Genomic Encyclopedia of Type Strains, Phase IV (KMG-IV): sequencing the most valuable type-strain genomes for metagenomic binning, comparative biology and taxonomic classification.</title>
        <authorList>
            <person name="Goeker M."/>
        </authorList>
    </citation>
    <scope>NUCLEOTIDE SEQUENCE [LARGE SCALE GENOMIC DNA]</scope>
    <source>
        <strain evidence="4 5">DSM 26287</strain>
    </source>
</reference>
<gene>
    <name evidence="4" type="ORF">HNQ55_001767</name>
</gene>
<evidence type="ECO:0000256" key="1">
    <source>
        <dbReference type="ARBA" id="ARBA00009353"/>
    </source>
</evidence>
<comment type="similarity">
    <text evidence="1">Belongs to the NAD(P)-dependent epimerase/dehydratase family. SDR39U1 subfamily.</text>
</comment>
<dbReference type="InterPro" id="IPR013549">
    <property type="entry name" value="DUF1731"/>
</dbReference>
<dbReference type="InterPro" id="IPR036291">
    <property type="entry name" value="NAD(P)-bd_dom_sf"/>
</dbReference>
<name>A0A7X0NH11_9GAMM</name>
<evidence type="ECO:0000313" key="4">
    <source>
        <dbReference type="EMBL" id="MBB6543259.1"/>
    </source>
</evidence>
<comment type="caution">
    <text evidence="4">The sequence shown here is derived from an EMBL/GenBank/DDBJ whole genome shotgun (WGS) entry which is preliminary data.</text>
</comment>
<dbReference type="RefSeq" id="WP_184424056.1">
    <property type="nucleotide sequence ID" value="NZ_AP027362.1"/>
</dbReference>
<dbReference type="CDD" id="cd05242">
    <property type="entry name" value="SDR_a8"/>
    <property type="match status" value="1"/>
</dbReference>
<dbReference type="Proteomes" id="UP000537141">
    <property type="component" value="Unassembled WGS sequence"/>
</dbReference>
<feature type="domain" description="DUF1731" evidence="3">
    <location>
        <begin position="251"/>
        <end position="297"/>
    </location>
</feature>
<dbReference type="Pfam" id="PF01370">
    <property type="entry name" value="Epimerase"/>
    <property type="match status" value="1"/>
</dbReference>
<keyword evidence="5" id="KW-1185">Reference proteome</keyword>
<dbReference type="NCBIfam" id="TIGR01777">
    <property type="entry name" value="yfcH"/>
    <property type="match status" value="1"/>
</dbReference>
<evidence type="ECO:0008006" key="6">
    <source>
        <dbReference type="Google" id="ProtNLM"/>
    </source>
</evidence>
<organism evidence="4 5">
    <name type="scientific">Thalassotalea piscium</name>
    <dbReference type="NCBI Taxonomy" id="1230533"/>
    <lineage>
        <taxon>Bacteria</taxon>
        <taxon>Pseudomonadati</taxon>
        <taxon>Pseudomonadota</taxon>
        <taxon>Gammaproteobacteria</taxon>
        <taxon>Alteromonadales</taxon>
        <taxon>Colwelliaceae</taxon>
        <taxon>Thalassotalea</taxon>
    </lineage>
</organism>
<dbReference type="Pfam" id="PF08338">
    <property type="entry name" value="DUF1731"/>
    <property type="match status" value="1"/>
</dbReference>
<dbReference type="SUPFAM" id="SSF51735">
    <property type="entry name" value="NAD(P)-binding Rossmann-fold domains"/>
    <property type="match status" value="1"/>
</dbReference>